<organism evidence="11 12">
    <name type="scientific">Rhodamnia argentea</name>
    <dbReference type="NCBI Taxonomy" id="178133"/>
    <lineage>
        <taxon>Eukaryota</taxon>
        <taxon>Viridiplantae</taxon>
        <taxon>Streptophyta</taxon>
        <taxon>Embryophyta</taxon>
        <taxon>Tracheophyta</taxon>
        <taxon>Spermatophyta</taxon>
        <taxon>Magnoliopsida</taxon>
        <taxon>eudicotyledons</taxon>
        <taxon>Gunneridae</taxon>
        <taxon>Pentapetalae</taxon>
        <taxon>rosids</taxon>
        <taxon>malvids</taxon>
        <taxon>Myrtales</taxon>
        <taxon>Myrtaceae</taxon>
        <taxon>Myrtoideae</taxon>
        <taxon>Myrteae</taxon>
        <taxon>Australasian group</taxon>
        <taxon>Rhodamnia</taxon>
    </lineage>
</organism>
<dbReference type="InterPro" id="IPR037377">
    <property type="entry name" value="GTE_bromo"/>
</dbReference>
<evidence type="ECO:0000256" key="5">
    <source>
        <dbReference type="ARBA" id="ARBA00023163"/>
    </source>
</evidence>
<feature type="region of interest" description="Disordered" evidence="9">
    <location>
        <begin position="216"/>
        <end position="238"/>
    </location>
</feature>
<evidence type="ECO:0000313" key="12">
    <source>
        <dbReference type="RefSeq" id="XP_030547309.1"/>
    </source>
</evidence>
<accession>A0A8B8QJD9</accession>
<dbReference type="CDD" id="cd05506">
    <property type="entry name" value="Bromo_plant1"/>
    <property type="match status" value="1"/>
</dbReference>
<comment type="subcellular location">
    <subcellularLocation>
        <location evidence="1">Nucleus</location>
    </subcellularLocation>
</comment>
<proteinExistence type="predicted"/>
<dbReference type="InterPro" id="IPR001487">
    <property type="entry name" value="Bromodomain"/>
</dbReference>
<dbReference type="InterPro" id="IPR052442">
    <property type="entry name" value="Env_Response_Regulator"/>
</dbReference>
<dbReference type="Gene3D" id="1.20.920.10">
    <property type="entry name" value="Bromodomain-like"/>
    <property type="match status" value="1"/>
</dbReference>
<dbReference type="SMART" id="SM00297">
    <property type="entry name" value="BROMO"/>
    <property type="match status" value="1"/>
</dbReference>
<evidence type="ECO:0000313" key="14">
    <source>
        <dbReference type="RefSeq" id="XP_048141176.1"/>
    </source>
</evidence>
<evidence type="ECO:0000256" key="2">
    <source>
        <dbReference type="ARBA" id="ARBA00023015"/>
    </source>
</evidence>
<dbReference type="RefSeq" id="XP_030547309.1">
    <property type="nucleotide sequence ID" value="XM_030691449.1"/>
</dbReference>
<dbReference type="RefSeq" id="XP_048141173.1">
    <property type="nucleotide sequence ID" value="XM_048285216.1"/>
</dbReference>
<evidence type="ECO:0000313" key="13">
    <source>
        <dbReference type="RefSeq" id="XP_048141173.1"/>
    </source>
</evidence>
<dbReference type="PANTHER" id="PTHR46136">
    <property type="entry name" value="TRANSCRIPTION FACTOR GTE8"/>
    <property type="match status" value="1"/>
</dbReference>
<dbReference type="InterPro" id="IPR036427">
    <property type="entry name" value="Bromodomain-like_sf"/>
</dbReference>
<sequence>MVMAAESVVVKKVKIKFSGRRIEAEPQPGSCGYGQQKLLVGDWTSGAVNGKEKNGNLPSKSETDAGDCTKFRSSVSGAKKRGPQVEFEVAKKRQRMDRPVSQQCSAILKRLMHHECGWPFKQPVDPVKLNIPDYFSIISEPMDLGTIKSKLEKNTYHGTEEFAADVRLTFSNAMCYNPPGNQVHIMADKLNKIFEMGWKALEAKWSNGDTKIVKGSTLSRQSRESNAVGQNGPKTPPQCTSLPQNRMQTGETVKKSCDATLLKVKVSKVTQSCTTKSLGNNDKGTDGATVHACRSKCNACGSTACRCSVTEPTCASSLDSEKGRDHECTIDAPRLARSSSIVRTSKSDPDSDGAVSAVDDGNVCPSSDLATPSTDATCGEGWSASLLDIPLSPKKALRAAMLKSRFADTILKAQQKTLLDHCDKADPVKMQQEKERLERRQREEKARIEAQIRAAEAAERMRAEAEARKQRERDREAARIALQKMEKTVDFEENLKILKELEMLSGCSGSSPHLADVDDGSEVVSGVFDGAYYRNPLERLGLFMKDEFLEDDDDEKILIGEEGEILS</sequence>
<feature type="region of interest" description="Disordered" evidence="9">
    <location>
        <begin position="339"/>
        <end position="360"/>
    </location>
</feature>
<protein>
    <submittedName>
        <fullName evidence="12 13">Transcription factor GTE12 isoform X1</fullName>
    </submittedName>
</protein>
<evidence type="ECO:0000256" key="4">
    <source>
        <dbReference type="ARBA" id="ARBA00023117"/>
    </source>
</evidence>
<dbReference type="OrthoDB" id="21449at2759"/>
<keyword evidence="5" id="KW-0804">Transcription</keyword>
<reference evidence="12" key="1">
    <citation type="submission" date="2025-04" db="UniProtKB">
        <authorList>
            <consortium name="RefSeq"/>
        </authorList>
    </citation>
    <scope>IDENTIFICATION</scope>
    <source>
        <tissue evidence="13 14">Leaf</tissue>
    </source>
</reference>
<feature type="coiled-coil region" evidence="8">
    <location>
        <begin position="431"/>
        <end position="495"/>
    </location>
</feature>
<dbReference type="PRINTS" id="PR00503">
    <property type="entry name" value="BROMODOMAIN"/>
</dbReference>
<keyword evidence="11" id="KW-1185">Reference proteome</keyword>
<evidence type="ECO:0000256" key="9">
    <source>
        <dbReference type="SAM" id="MobiDB-lite"/>
    </source>
</evidence>
<evidence type="ECO:0000256" key="8">
    <source>
        <dbReference type="SAM" id="Coils"/>
    </source>
</evidence>
<keyword evidence="4 7" id="KW-0103">Bromodomain</keyword>
<gene>
    <name evidence="12 13 14" type="primary">LOC115752996</name>
</gene>
<dbReference type="Pfam" id="PF00439">
    <property type="entry name" value="Bromodomain"/>
    <property type="match status" value="1"/>
</dbReference>
<evidence type="ECO:0000256" key="7">
    <source>
        <dbReference type="PROSITE-ProRule" id="PRU00035"/>
    </source>
</evidence>
<dbReference type="AlphaFoldDB" id="A0A8B8QJD9"/>
<evidence type="ECO:0000256" key="1">
    <source>
        <dbReference type="ARBA" id="ARBA00004123"/>
    </source>
</evidence>
<keyword evidence="2" id="KW-0805">Transcription regulation</keyword>
<evidence type="ECO:0000313" key="11">
    <source>
        <dbReference type="Proteomes" id="UP000827889"/>
    </source>
</evidence>
<dbReference type="GeneID" id="115752996"/>
<keyword evidence="6" id="KW-0539">Nucleus</keyword>
<dbReference type="Proteomes" id="UP000827889">
    <property type="component" value="Chromosome 9"/>
</dbReference>
<dbReference type="KEGG" id="rarg:115752996"/>
<keyword evidence="3 8" id="KW-0175">Coiled coil</keyword>
<evidence type="ECO:0000259" key="10">
    <source>
        <dbReference type="PROSITE" id="PS50014"/>
    </source>
</evidence>
<feature type="domain" description="Bromo" evidence="10">
    <location>
        <begin position="112"/>
        <end position="184"/>
    </location>
</feature>
<evidence type="ECO:0000256" key="3">
    <source>
        <dbReference type="ARBA" id="ARBA00023054"/>
    </source>
</evidence>
<evidence type="ECO:0000256" key="6">
    <source>
        <dbReference type="ARBA" id="ARBA00023242"/>
    </source>
</evidence>
<dbReference type="SUPFAM" id="SSF47370">
    <property type="entry name" value="Bromodomain"/>
    <property type="match status" value="1"/>
</dbReference>
<dbReference type="PROSITE" id="PS50014">
    <property type="entry name" value="BROMODOMAIN_2"/>
    <property type="match status" value="1"/>
</dbReference>
<dbReference type="GO" id="GO:0005634">
    <property type="term" value="C:nucleus"/>
    <property type="evidence" value="ECO:0007669"/>
    <property type="project" value="UniProtKB-SubCell"/>
</dbReference>
<dbReference type="PANTHER" id="PTHR46136:SF19">
    <property type="entry name" value="TRANSCRIPTION FACTOR GTE12"/>
    <property type="match status" value="1"/>
</dbReference>
<name>A0A8B8QJD9_9MYRT</name>
<dbReference type="RefSeq" id="XP_048141176.1">
    <property type="nucleotide sequence ID" value="XM_048285219.1"/>
</dbReference>